<keyword evidence="1" id="KW-0472">Membrane</keyword>
<keyword evidence="1" id="KW-0812">Transmembrane</keyword>
<name>A0A7L4WGJ2_9ADEN</name>
<keyword evidence="1" id="KW-1133">Transmembrane helix</keyword>
<organism evidence="2">
    <name type="scientific">Human mastadenovirus C</name>
    <dbReference type="NCBI Taxonomy" id="129951"/>
    <lineage>
        <taxon>Viruses</taxon>
        <taxon>Varidnaviria</taxon>
        <taxon>Bamfordvirae</taxon>
        <taxon>Preplasmiviricota</taxon>
        <taxon>Polisuviricotina</taxon>
        <taxon>Pharingeaviricetes</taxon>
        <taxon>Rowavirales</taxon>
        <taxon>Adenoviridae</taxon>
        <taxon>Mastadenovirus</taxon>
        <taxon>Mastadenovirus caesari</taxon>
    </lineage>
</organism>
<feature type="transmembrane region" description="Helical" evidence="1">
    <location>
        <begin position="85"/>
        <end position="106"/>
    </location>
</feature>
<dbReference type="Pfam" id="PF05393">
    <property type="entry name" value="Hum_adeno_E3A"/>
    <property type="match status" value="1"/>
</dbReference>
<reference evidence="2" key="1">
    <citation type="submission" date="2018-10" db="EMBL/GenBank/DDBJ databases">
        <title>Molecular Evolution and Recombination Characteristics of Species C Human Adenovirus circulating in the Mainland of China.</title>
        <authorList>
            <person name="Mao N."/>
            <person name="Zhu Z."/>
            <person name="Rivailler P."/>
            <person name="Xu W."/>
        </authorList>
    </citation>
    <scope>NUCLEOTIDE SEQUENCE</scope>
    <source>
        <strain evidence="2">Human/Shanxi-CHN/106/2010</strain>
    </source>
</reference>
<evidence type="ECO:0000256" key="1">
    <source>
        <dbReference type="SAM" id="Phobius"/>
    </source>
</evidence>
<protein>
    <submittedName>
        <fullName evidence="2">Membrane glycoprotein E3 CR1-beta</fullName>
    </submittedName>
</protein>
<proteinExistence type="predicted"/>
<evidence type="ECO:0000313" key="2">
    <source>
        <dbReference type="EMBL" id="QDO15253.1"/>
    </source>
</evidence>
<sequence length="145" mass="16521">MDNALCGICARWARHTPTTLKSGFPGLRAPDFNSTCPAEFIQQLQQPVSNMVDTPNSYNTATGLTSTQDLPQVSTFVNNWANLGMWWFSIALMFVCLIIMWLICCLKRRRARPPIYRPIIVLNPHNEKIHRLDGLKPCSLLLQYD</sequence>
<dbReference type="GO" id="GO:0016020">
    <property type="term" value="C:membrane"/>
    <property type="evidence" value="ECO:0007669"/>
    <property type="project" value="InterPro"/>
</dbReference>
<dbReference type="EMBL" id="MK041227">
    <property type="protein sequence ID" value="QDO15253.1"/>
    <property type="molecule type" value="Genomic_DNA"/>
</dbReference>
<accession>A0A7L4WGJ2</accession>
<gene>
    <name evidence="2" type="primary">E3A</name>
</gene>
<dbReference type="InterPro" id="IPR008652">
    <property type="entry name" value="Adenovirus_Type-2_E3A"/>
</dbReference>